<feature type="repeat" description="WD" evidence="5">
    <location>
        <begin position="264"/>
        <end position="305"/>
    </location>
</feature>
<dbReference type="GO" id="GO:0003723">
    <property type="term" value="F:RNA binding"/>
    <property type="evidence" value="ECO:0007669"/>
    <property type="project" value="TreeGrafter"/>
</dbReference>
<dbReference type="Proteomes" id="UP000327013">
    <property type="component" value="Unassembled WGS sequence"/>
</dbReference>
<dbReference type="InterPro" id="IPR052234">
    <property type="entry name" value="U5_snRNP_Component"/>
</dbReference>
<dbReference type="InterPro" id="IPR036322">
    <property type="entry name" value="WD40_repeat_dom_sf"/>
</dbReference>
<feature type="repeat" description="WD" evidence="5">
    <location>
        <begin position="390"/>
        <end position="424"/>
    </location>
</feature>
<dbReference type="Pfam" id="PF00400">
    <property type="entry name" value="WD40"/>
    <property type="match status" value="5"/>
</dbReference>
<dbReference type="GO" id="GO:0008380">
    <property type="term" value="P:RNA splicing"/>
    <property type="evidence" value="ECO:0007669"/>
    <property type="project" value="UniProtKB-KW"/>
</dbReference>
<dbReference type="OrthoDB" id="1068471at2759"/>
<proteinExistence type="predicted"/>
<dbReference type="PROSITE" id="PS00678">
    <property type="entry name" value="WD_REPEATS_1"/>
    <property type="match status" value="3"/>
</dbReference>
<dbReference type="InterPro" id="IPR001680">
    <property type="entry name" value="WD40_rpt"/>
</dbReference>
<reference evidence="6 7" key="1">
    <citation type="submission" date="2019-06" db="EMBL/GenBank/DDBJ databases">
        <title>A chromosomal-level reference genome of Carpinus fangiana (Coryloideae, Betulaceae).</title>
        <authorList>
            <person name="Yang X."/>
            <person name="Wang Z."/>
            <person name="Zhang L."/>
            <person name="Hao G."/>
            <person name="Liu J."/>
            <person name="Yang Y."/>
        </authorList>
    </citation>
    <scope>NUCLEOTIDE SEQUENCE [LARGE SCALE GENOMIC DNA]</scope>
    <source>
        <strain evidence="6">Cfa_2016G</strain>
        <tissue evidence="6">Leaf</tissue>
    </source>
</reference>
<evidence type="ECO:0000256" key="2">
    <source>
        <dbReference type="ARBA" id="ARBA00022664"/>
    </source>
</evidence>
<dbReference type="PANTHER" id="PTHR44006:SF1">
    <property type="entry name" value="U5 SMALL NUCLEAR RIBONUCLEOPROTEIN 40 KDA PROTEIN"/>
    <property type="match status" value="1"/>
</dbReference>
<evidence type="ECO:0000313" key="7">
    <source>
        <dbReference type="Proteomes" id="UP000327013"/>
    </source>
</evidence>
<keyword evidence="7" id="KW-1185">Reference proteome</keyword>
<dbReference type="InterPro" id="IPR020472">
    <property type="entry name" value="WD40_PAC1"/>
</dbReference>
<dbReference type="PROSITE" id="PS50082">
    <property type="entry name" value="WD_REPEATS_2"/>
    <property type="match status" value="5"/>
</dbReference>
<evidence type="ECO:0000256" key="5">
    <source>
        <dbReference type="PROSITE-ProRule" id="PRU00221"/>
    </source>
</evidence>
<keyword evidence="4" id="KW-0508">mRNA splicing</keyword>
<feature type="repeat" description="WD" evidence="5">
    <location>
        <begin position="441"/>
        <end position="482"/>
    </location>
</feature>
<dbReference type="Gene3D" id="2.130.10.10">
    <property type="entry name" value="YVTN repeat-like/Quinoprotein amine dehydrogenase"/>
    <property type="match status" value="1"/>
</dbReference>
<dbReference type="AlphaFoldDB" id="A0A5N6L088"/>
<feature type="repeat" description="WD" evidence="5">
    <location>
        <begin position="348"/>
        <end position="389"/>
    </location>
</feature>
<keyword evidence="3" id="KW-0677">Repeat</keyword>
<dbReference type="GO" id="GO:0006397">
    <property type="term" value="P:mRNA processing"/>
    <property type="evidence" value="ECO:0007669"/>
    <property type="project" value="UniProtKB-KW"/>
</dbReference>
<protein>
    <submittedName>
        <fullName evidence="6">Uncharacterized protein</fullName>
    </submittedName>
</protein>
<gene>
    <name evidence="6" type="ORF">FH972_025176</name>
</gene>
<evidence type="ECO:0000256" key="1">
    <source>
        <dbReference type="ARBA" id="ARBA00022574"/>
    </source>
</evidence>
<evidence type="ECO:0000256" key="3">
    <source>
        <dbReference type="ARBA" id="ARBA00022737"/>
    </source>
</evidence>
<keyword evidence="2" id="KW-0507">mRNA processing</keyword>
<accession>A0A5N6L088</accession>
<dbReference type="GO" id="GO:0071013">
    <property type="term" value="C:catalytic step 2 spliceosome"/>
    <property type="evidence" value="ECO:0007669"/>
    <property type="project" value="TreeGrafter"/>
</dbReference>
<dbReference type="SUPFAM" id="SSF50978">
    <property type="entry name" value="WD40 repeat-like"/>
    <property type="match status" value="1"/>
</dbReference>
<evidence type="ECO:0000256" key="4">
    <source>
        <dbReference type="ARBA" id="ARBA00023187"/>
    </source>
</evidence>
<dbReference type="PRINTS" id="PR00320">
    <property type="entry name" value="GPROTEINBRPT"/>
</dbReference>
<dbReference type="SMART" id="SM00320">
    <property type="entry name" value="WD40"/>
    <property type="match status" value="6"/>
</dbReference>
<dbReference type="EMBL" id="VIBQ01000038">
    <property type="protein sequence ID" value="KAB8446194.1"/>
    <property type="molecule type" value="Genomic_DNA"/>
</dbReference>
<feature type="repeat" description="WD" evidence="5">
    <location>
        <begin position="306"/>
        <end position="348"/>
    </location>
</feature>
<dbReference type="InterPro" id="IPR015943">
    <property type="entry name" value="WD40/YVTN_repeat-like_dom_sf"/>
</dbReference>
<dbReference type="CDD" id="cd00200">
    <property type="entry name" value="WD40"/>
    <property type="match status" value="1"/>
</dbReference>
<organism evidence="6 7">
    <name type="scientific">Carpinus fangiana</name>
    <dbReference type="NCBI Taxonomy" id="176857"/>
    <lineage>
        <taxon>Eukaryota</taxon>
        <taxon>Viridiplantae</taxon>
        <taxon>Streptophyta</taxon>
        <taxon>Embryophyta</taxon>
        <taxon>Tracheophyta</taxon>
        <taxon>Spermatophyta</taxon>
        <taxon>Magnoliopsida</taxon>
        <taxon>eudicotyledons</taxon>
        <taxon>Gunneridae</taxon>
        <taxon>Pentapetalae</taxon>
        <taxon>rosids</taxon>
        <taxon>fabids</taxon>
        <taxon>Fagales</taxon>
        <taxon>Betulaceae</taxon>
        <taxon>Carpinus</taxon>
    </lineage>
</organism>
<evidence type="ECO:0000313" key="6">
    <source>
        <dbReference type="EMBL" id="KAB8446194.1"/>
    </source>
</evidence>
<dbReference type="PROSITE" id="PS50294">
    <property type="entry name" value="WD_REPEATS_REGION"/>
    <property type="match status" value="3"/>
</dbReference>
<name>A0A5N6L088_9ROSI</name>
<dbReference type="PANTHER" id="PTHR44006">
    <property type="entry name" value="U5 SMALL NUCLEAR RIBONUCLEOPROTEIN 40 KDA PROTEIN"/>
    <property type="match status" value="1"/>
</dbReference>
<dbReference type="InterPro" id="IPR019775">
    <property type="entry name" value="WD40_repeat_CS"/>
</dbReference>
<comment type="caution">
    <text evidence="6">The sequence shown here is derived from an EMBL/GenBank/DDBJ whole genome shotgun (WGS) entry which is preliminary data.</text>
</comment>
<keyword evidence="1 5" id="KW-0853">WD repeat</keyword>
<sequence length="536" mass="58715">MAGAGDADKPGPGVAVGGGCVRAGWHGRCNADRLNGRWMGWRWHGRGEGRNNGGDDWMALWQGYTFSLVVHSVNQLHPCPDPRQRLPSFCCHSNSPSLCFALACFGPSGALADHVAAAKQGGRRSSGYLCMVPDEAMAVRAQTFNTSFVVWRHLVLETSLLDYVREVNDDGESQKRLVLEQSFSMCPVSGAIQCVPSCLQQGAMTQWGDIRSSIRSHRSAHCLCLHGSLHTYATIRSPHRHRQQADQGVVLWNATGEIKSYALLEGHKGAVLDVHWSRDAGTLFSASADATLASWDTETGQRTRRHIGHEGVINAMDISKHGKETLVSACDDGHIGIWDARQRDIVDFMETSFPVTAIAFAENGIELFSGGIDNDIKVWDMRKKQVTYVMKGHQDTITSLEISPDTRTLLSNSHDSTVRTWNIQPFEGGTNRLIKSYDGAPTGMEKNLLKASWDAKGERIAAGSGDRSTVVWDVRSGKLLHKLPGHRGAVNDVRFSPGEEPTSKLLRRVDYGCLLTHGPVLSASSDRTLLLGELKK</sequence>